<keyword evidence="10" id="KW-1006">Bacterial flagellum protein export</keyword>
<dbReference type="InterPro" id="IPR012823">
    <property type="entry name" value="Flagell_FliJ"/>
</dbReference>
<accession>A0ABV2BSX9</accession>
<name>A0ABV2BSX9_9GAMM</name>
<keyword evidence="12" id="KW-0966">Cell projection</keyword>
<dbReference type="RefSeq" id="WP_353895632.1">
    <property type="nucleotide sequence ID" value="NZ_JBEVCJ010000007.1"/>
</dbReference>
<keyword evidence="8" id="KW-0653">Protein transport</keyword>
<dbReference type="PANTHER" id="PTHR38786:SF1">
    <property type="entry name" value="FLAGELLAR FLIJ PROTEIN"/>
    <property type="match status" value="1"/>
</dbReference>
<reference evidence="12 13" key="1">
    <citation type="submission" date="2024-06" db="EMBL/GenBank/DDBJ databases">
        <authorList>
            <person name="Li F."/>
        </authorList>
    </citation>
    <scope>NUCLEOTIDE SEQUENCE [LARGE SCALE GENOMIC DNA]</scope>
    <source>
        <strain evidence="12 13">GXAS 311</strain>
    </source>
</reference>
<comment type="caution">
    <text evidence="12">The sequence shown here is derived from an EMBL/GenBank/DDBJ whole genome shotgun (WGS) entry which is preliminary data.</text>
</comment>
<feature type="region of interest" description="Disordered" evidence="11">
    <location>
        <begin position="1"/>
        <end position="27"/>
    </location>
</feature>
<dbReference type="Proteomes" id="UP001548189">
    <property type="component" value="Unassembled WGS sequence"/>
</dbReference>
<dbReference type="PANTHER" id="PTHR38786">
    <property type="entry name" value="FLAGELLAR FLIJ PROTEIN"/>
    <property type="match status" value="1"/>
</dbReference>
<keyword evidence="12" id="KW-0282">Flagellum</keyword>
<feature type="compositionally biased region" description="Basic and acidic residues" evidence="11">
    <location>
        <begin position="123"/>
        <end position="136"/>
    </location>
</feature>
<evidence type="ECO:0000256" key="6">
    <source>
        <dbReference type="ARBA" id="ARBA00022500"/>
    </source>
</evidence>
<evidence type="ECO:0000256" key="5">
    <source>
        <dbReference type="ARBA" id="ARBA00022475"/>
    </source>
</evidence>
<dbReference type="NCBIfam" id="TIGR02473">
    <property type="entry name" value="flagell_FliJ"/>
    <property type="match status" value="1"/>
</dbReference>
<dbReference type="InterPro" id="IPR018006">
    <property type="entry name" value="Flag_FliJ_proteobac"/>
</dbReference>
<proteinExistence type="inferred from homology"/>
<gene>
    <name evidence="12" type="primary">fliJ</name>
    <name evidence="12" type="ORF">ABVT43_07915</name>
</gene>
<protein>
    <recommendedName>
        <fullName evidence="3">Flagellar FliJ protein</fullName>
    </recommendedName>
</protein>
<keyword evidence="7" id="KW-1005">Bacterial flagellum biogenesis</keyword>
<feature type="region of interest" description="Disordered" evidence="11">
    <location>
        <begin position="123"/>
        <end position="148"/>
    </location>
</feature>
<evidence type="ECO:0000313" key="13">
    <source>
        <dbReference type="Proteomes" id="UP001548189"/>
    </source>
</evidence>
<comment type="subcellular location">
    <subcellularLocation>
        <location evidence="1">Cell membrane</location>
        <topology evidence="1">Peripheral membrane protein</topology>
        <orientation evidence="1">Cytoplasmic side</orientation>
    </subcellularLocation>
</comment>
<keyword evidence="12" id="KW-0969">Cilium</keyword>
<organism evidence="12 13">
    <name type="scientific">Aliikangiella maris</name>
    <dbReference type="NCBI Taxonomy" id="3162458"/>
    <lineage>
        <taxon>Bacteria</taxon>
        <taxon>Pseudomonadati</taxon>
        <taxon>Pseudomonadota</taxon>
        <taxon>Gammaproteobacteria</taxon>
        <taxon>Oceanospirillales</taxon>
        <taxon>Pleioneaceae</taxon>
        <taxon>Aliikangiella</taxon>
    </lineage>
</organism>
<evidence type="ECO:0000256" key="1">
    <source>
        <dbReference type="ARBA" id="ARBA00004413"/>
    </source>
</evidence>
<evidence type="ECO:0000256" key="4">
    <source>
        <dbReference type="ARBA" id="ARBA00022448"/>
    </source>
</evidence>
<dbReference type="Pfam" id="PF02050">
    <property type="entry name" value="FliJ"/>
    <property type="match status" value="1"/>
</dbReference>
<evidence type="ECO:0000256" key="7">
    <source>
        <dbReference type="ARBA" id="ARBA00022795"/>
    </source>
</evidence>
<dbReference type="InterPro" id="IPR053716">
    <property type="entry name" value="Flag_assembly_chemotaxis_eff"/>
</dbReference>
<dbReference type="PIRSF" id="PIRSF019404">
    <property type="entry name" value="FliJ"/>
    <property type="match status" value="1"/>
</dbReference>
<evidence type="ECO:0000256" key="9">
    <source>
        <dbReference type="ARBA" id="ARBA00023136"/>
    </source>
</evidence>
<evidence type="ECO:0000256" key="10">
    <source>
        <dbReference type="ARBA" id="ARBA00023225"/>
    </source>
</evidence>
<sequence>MVRSKRLKPIQEMAQNKEKAAAKEMGESLHNRQLQEQKLEQLKTYRQEYLFEMEQQTKIGVSGSRLQQYHQFLAKLDLAISQQKETIERCNQQLDASKGRWTNQRNKTKTITQVMQKLQHKEMQNQNKKEANRIDEMSTQAFIRQHAK</sequence>
<keyword evidence="5" id="KW-1003">Cell membrane</keyword>
<evidence type="ECO:0000256" key="3">
    <source>
        <dbReference type="ARBA" id="ARBA00020392"/>
    </source>
</evidence>
<keyword evidence="13" id="KW-1185">Reference proteome</keyword>
<evidence type="ECO:0000256" key="2">
    <source>
        <dbReference type="ARBA" id="ARBA00010004"/>
    </source>
</evidence>
<keyword evidence="4" id="KW-0813">Transport</keyword>
<keyword evidence="6" id="KW-0145">Chemotaxis</keyword>
<feature type="compositionally biased region" description="Basic and acidic residues" evidence="11">
    <location>
        <begin position="15"/>
        <end position="27"/>
    </location>
</feature>
<evidence type="ECO:0000256" key="11">
    <source>
        <dbReference type="SAM" id="MobiDB-lite"/>
    </source>
</evidence>
<dbReference type="InterPro" id="IPR052570">
    <property type="entry name" value="FliJ"/>
</dbReference>
<dbReference type="PRINTS" id="PR01004">
    <property type="entry name" value="FLGFLIJ"/>
</dbReference>
<comment type="similarity">
    <text evidence="2">Belongs to the FliJ family.</text>
</comment>
<evidence type="ECO:0000313" key="12">
    <source>
        <dbReference type="EMBL" id="MET1255046.1"/>
    </source>
</evidence>
<keyword evidence="9" id="KW-0472">Membrane</keyword>
<dbReference type="EMBL" id="JBEVCJ010000007">
    <property type="protein sequence ID" value="MET1255046.1"/>
    <property type="molecule type" value="Genomic_DNA"/>
</dbReference>
<dbReference type="Gene3D" id="1.10.287.1700">
    <property type="match status" value="1"/>
</dbReference>
<evidence type="ECO:0000256" key="8">
    <source>
        <dbReference type="ARBA" id="ARBA00022927"/>
    </source>
</evidence>